<feature type="binding site" evidence="13">
    <location>
        <position position="45"/>
    </location>
    <ligand>
        <name>substrate</name>
    </ligand>
</feature>
<dbReference type="NCBIfam" id="TIGR01037">
    <property type="entry name" value="pyrD_sub1_fam"/>
    <property type="match status" value="1"/>
</dbReference>
<comment type="catalytic activity">
    <reaction evidence="13">
        <text>(S)-dihydroorotate + A = orotate + AH2</text>
        <dbReference type="Rhea" id="RHEA:18073"/>
        <dbReference type="ChEBI" id="CHEBI:13193"/>
        <dbReference type="ChEBI" id="CHEBI:17499"/>
        <dbReference type="ChEBI" id="CHEBI:30839"/>
        <dbReference type="ChEBI" id="CHEBI:30864"/>
    </reaction>
</comment>
<dbReference type="InterPro" id="IPR049622">
    <property type="entry name" value="Dihydroorotate_DH_I"/>
</dbReference>
<dbReference type="RefSeq" id="WP_251221962.1">
    <property type="nucleotide sequence ID" value="NZ_JAMBOL010000002.1"/>
</dbReference>
<keyword evidence="7 13" id="KW-0285">Flavoprotein</keyword>
<comment type="pathway">
    <text evidence="3">Pyrimidine metabolism; UMP biosynthesis via de novo pathway; orotate from (S)-dihydroorotate (NAD(+) route): step 1/1.</text>
</comment>
<feature type="binding site" evidence="13">
    <location>
        <position position="127"/>
    </location>
    <ligand>
        <name>substrate</name>
    </ligand>
</feature>
<feature type="binding site" evidence="13">
    <location>
        <position position="21"/>
    </location>
    <ligand>
        <name>FMN</name>
        <dbReference type="ChEBI" id="CHEBI:58210"/>
    </ligand>
</feature>
<feature type="active site" description="Nucleophile" evidence="13">
    <location>
        <position position="130"/>
    </location>
</feature>
<gene>
    <name evidence="13" type="primary">pyrD</name>
    <name evidence="15" type="ORF">M3202_03485</name>
</gene>
<feature type="binding site" evidence="13">
    <location>
        <position position="191"/>
    </location>
    <ligand>
        <name>FMN</name>
        <dbReference type="ChEBI" id="CHEBI:58210"/>
    </ligand>
</feature>
<keyword evidence="11" id="KW-0520">NAD</keyword>
<evidence type="ECO:0000256" key="5">
    <source>
        <dbReference type="ARBA" id="ARBA00011669"/>
    </source>
</evidence>
<dbReference type="AlphaFoldDB" id="A0A9X2DMQ8"/>
<keyword evidence="8 13" id="KW-0288">FMN</keyword>
<dbReference type="SUPFAM" id="SSF51395">
    <property type="entry name" value="FMN-linked oxidoreductases"/>
    <property type="match status" value="1"/>
</dbReference>
<feature type="binding site" evidence="13">
    <location>
        <begin position="265"/>
        <end position="266"/>
    </location>
    <ligand>
        <name>FMN</name>
        <dbReference type="ChEBI" id="CHEBI:58210"/>
    </ligand>
</feature>
<comment type="subunit">
    <text evidence="5">Heterotetramer of 2 PyrK and 2 PyrD type B subunits.</text>
</comment>
<keyword evidence="16" id="KW-1185">Reference proteome</keyword>
<keyword evidence="10 13" id="KW-0560">Oxidoreductase</keyword>
<reference evidence="15" key="1">
    <citation type="submission" date="2022-05" db="EMBL/GenBank/DDBJ databases">
        <title>Comparative Genomics of Spacecraft Associated Microbes.</title>
        <authorList>
            <person name="Tran M.T."/>
            <person name="Wright A."/>
            <person name="Seuylemezian A."/>
            <person name="Eisen J."/>
            <person name="Coil D."/>
        </authorList>
    </citation>
    <scope>NUCLEOTIDE SEQUENCE</scope>
    <source>
        <strain evidence="15">214.1.1</strain>
    </source>
</reference>
<dbReference type="InterPro" id="IPR001295">
    <property type="entry name" value="Dihydroorotate_DH_CS"/>
</dbReference>
<evidence type="ECO:0000256" key="13">
    <source>
        <dbReference type="HAMAP-Rule" id="MF_00224"/>
    </source>
</evidence>
<comment type="cofactor">
    <cofactor evidence="13">
        <name>FMN</name>
        <dbReference type="ChEBI" id="CHEBI:58210"/>
    </cofactor>
    <text evidence="13">Binds 1 FMN per subunit.</text>
</comment>
<keyword evidence="9 13" id="KW-0665">Pyrimidine biosynthesis</keyword>
<dbReference type="FunFam" id="3.20.20.70:FF:000069">
    <property type="entry name" value="Dihydroorotate dehydrogenase"/>
    <property type="match status" value="1"/>
</dbReference>
<sequence>MNRLAVNLPGLTMRNPIMPASGCFGFGKEYADYFDLAQLGAIAIKATTFEPRFGNPTPRVAETASGILNAIGLQNPGLESVLANELPWLERYDVPIVANVAGTNIDDYVETVARLSEAANVAAIELNISCPNVKQGGIAFGTIPEVAAELTREVKNVSAVPVYVKLSPNVADIVSIAKAVEAAGADGLSMINTLLGMRIDLKSRRPILANGYGGLSGPAVKPVAIRMIHQVSQAVDLPIIGMGGIQTADDVIEFMLAGASAVAVGTANFTDPLVCPTIIEQLPLRLDELGVEHVTDLIGGSWKETCNVPL</sequence>
<comment type="function">
    <text evidence="1">Catalyzes the conversion of dihydroorotate to orotate with NAD(+) as electron acceptor.</text>
</comment>
<comment type="similarity">
    <text evidence="4 13">Belongs to the dihydroorotate dehydrogenase family. Type 1 subfamily.</text>
</comment>
<dbReference type="Proteomes" id="UP001139179">
    <property type="component" value="Unassembled WGS sequence"/>
</dbReference>
<feature type="binding site" evidence="13">
    <location>
        <position position="217"/>
    </location>
    <ligand>
        <name>FMN</name>
        <dbReference type="ChEBI" id="CHEBI:58210"/>
    </ligand>
</feature>
<name>A0A9X2DMQ8_9BACI</name>
<feature type="binding site" evidence="13">
    <location>
        <begin position="192"/>
        <end position="193"/>
    </location>
    <ligand>
        <name>substrate</name>
    </ligand>
</feature>
<dbReference type="PROSITE" id="PS00911">
    <property type="entry name" value="DHODEHASE_1"/>
    <property type="match status" value="1"/>
</dbReference>
<dbReference type="Pfam" id="PF01180">
    <property type="entry name" value="DHO_dh"/>
    <property type="match status" value="1"/>
</dbReference>
<comment type="caution">
    <text evidence="15">The sequence shown here is derived from an EMBL/GenBank/DDBJ whole genome shotgun (WGS) entry which is preliminary data.</text>
</comment>
<evidence type="ECO:0000256" key="7">
    <source>
        <dbReference type="ARBA" id="ARBA00022630"/>
    </source>
</evidence>
<feature type="binding site" evidence="13">
    <location>
        <begin position="69"/>
        <end position="73"/>
    </location>
    <ligand>
        <name>substrate</name>
    </ligand>
</feature>
<evidence type="ECO:0000256" key="3">
    <source>
        <dbReference type="ARBA" id="ARBA00004715"/>
    </source>
</evidence>
<feature type="binding site" evidence="13">
    <location>
        <position position="99"/>
    </location>
    <ligand>
        <name>FMN</name>
        <dbReference type="ChEBI" id="CHEBI:58210"/>
    </ligand>
</feature>
<dbReference type="InterPro" id="IPR013785">
    <property type="entry name" value="Aldolase_TIM"/>
</dbReference>
<evidence type="ECO:0000259" key="14">
    <source>
        <dbReference type="Pfam" id="PF01180"/>
    </source>
</evidence>
<evidence type="ECO:0000313" key="16">
    <source>
        <dbReference type="Proteomes" id="UP001139179"/>
    </source>
</evidence>
<feature type="binding site" evidence="13">
    <location>
        <begin position="243"/>
        <end position="244"/>
    </location>
    <ligand>
        <name>FMN</name>
        <dbReference type="ChEBI" id="CHEBI:58210"/>
    </ligand>
</feature>
<protein>
    <recommendedName>
        <fullName evidence="13">Dihydroorotate dehydrogenase</fullName>
        <shortName evidence="13">DHOD</shortName>
        <shortName evidence="13">DHODase</shortName>
        <shortName evidence="13">DHOdehase</shortName>
        <ecNumber evidence="13">1.3.-.-</ecNumber>
    </recommendedName>
</protein>
<evidence type="ECO:0000313" key="15">
    <source>
        <dbReference type="EMBL" id="MCM3713133.1"/>
    </source>
</evidence>
<dbReference type="NCBIfam" id="NF005574">
    <property type="entry name" value="PRK07259.1"/>
    <property type="match status" value="1"/>
</dbReference>
<dbReference type="InterPro" id="IPR024920">
    <property type="entry name" value="Dihydroorotate_DH_1"/>
</dbReference>
<dbReference type="InterPro" id="IPR033888">
    <property type="entry name" value="DHOD_1B"/>
</dbReference>
<evidence type="ECO:0000256" key="12">
    <source>
        <dbReference type="ARBA" id="ARBA00048996"/>
    </source>
</evidence>
<dbReference type="EMBL" id="JAMBOL010000002">
    <property type="protein sequence ID" value="MCM3713133.1"/>
    <property type="molecule type" value="Genomic_DNA"/>
</dbReference>
<feature type="domain" description="Dihydroorotate dehydrogenase catalytic" evidence="14">
    <location>
        <begin position="4"/>
        <end position="285"/>
    </location>
</feature>
<evidence type="ECO:0000256" key="10">
    <source>
        <dbReference type="ARBA" id="ARBA00023002"/>
    </source>
</evidence>
<dbReference type="Gene3D" id="3.20.20.70">
    <property type="entry name" value="Aldolase class I"/>
    <property type="match status" value="1"/>
</dbReference>
<comment type="subcellular location">
    <subcellularLocation>
        <location evidence="2 13">Cytoplasm</location>
    </subcellularLocation>
</comment>
<evidence type="ECO:0000256" key="4">
    <source>
        <dbReference type="ARBA" id="ARBA00008008"/>
    </source>
</evidence>
<comment type="catalytic activity">
    <reaction evidence="12">
        <text>(S)-dihydroorotate + NAD(+) = orotate + NADH + H(+)</text>
        <dbReference type="Rhea" id="RHEA:13513"/>
        <dbReference type="ChEBI" id="CHEBI:15378"/>
        <dbReference type="ChEBI" id="CHEBI:30839"/>
        <dbReference type="ChEBI" id="CHEBI:30864"/>
        <dbReference type="ChEBI" id="CHEBI:57540"/>
        <dbReference type="ChEBI" id="CHEBI:57945"/>
        <dbReference type="EC" id="1.3.1.14"/>
    </reaction>
</comment>
<feature type="binding site" evidence="13">
    <location>
        <begin position="45"/>
        <end position="46"/>
    </location>
    <ligand>
        <name>FMN</name>
        <dbReference type="ChEBI" id="CHEBI:58210"/>
    </ligand>
</feature>
<dbReference type="EC" id="1.3.-.-" evidence="13"/>
<dbReference type="GO" id="GO:0005737">
    <property type="term" value="C:cytoplasm"/>
    <property type="evidence" value="ECO:0007669"/>
    <property type="project" value="UniProtKB-SubCell"/>
</dbReference>
<evidence type="ECO:0000256" key="6">
    <source>
        <dbReference type="ARBA" id="ARBA00022490"/>
    </source>
</evidence>
<dbReference type="HAMAP" id="MF_00224">
    <property type="entry name" value="DHO_dh_type1"/>
    <property type="match status" value="1"/>
</dbReference>
<dbReference type="GO" id="GO:0044205">
    <property type="term" value="P:'de novo' UMP biosynthetic process"/>
    <property type="evidence" value="ECO:0007669"/>
    <property type="project" value="UniProtKB-UniRule"/>
</dbReference>
<organism evidence="15 16">
    <name type="scientific">Halalkalibacter oceani</name>
    <dbReference type="NCBI Taxonomy" id="1653776"/>
    <lineage>
        <taxon>Bacteria</taxon>
        <taxon>Bacillati</taxon>
        <taxon>Bacillota</taxon>
        <taxon>Bacilli</taxon>
        <taxon>Bacillales</taxon>
        <taxon>Bacillaceae</taxon>
        <taxon>Halalkalibacter</taxon>
    </lineage>
</organism>
<feature type="binding site" evidence="13">
    <location>
        <position position="127"/>
    </location>
    <ligand>
        <name>FMN</name>
        <dbReference type="ChEBI" id="CHEBI:58210"/>
    </ligand>
</feature>
<dbReference type="PIRSF" id="PIRSF000164">
    <property type="entry name" value="DHO_oxidase"/>
    <property type="match status" value="1"/>
</dbReference>
<dbReference type="PANTHER" id="PTHR48109">
    <property type="entry name" value="DIHYDROOROTATE DEHYDROGENASE (QUINONE), MITOCHONDRIAL-RELATED"/>
    <property type="match status" value="1"/>
</dbReference>
<evidence type="ECO:0000256" key="8">
    <source>
        <dbReference type="ARBA" id="ARBA00022643"/>
    </source>
</evidence>
<evidence type="ECO:0000256" key="9">
    <source>
        <dbReference type="ARBA" id="ARBA00022975"/>
    </source>
</evidence>
<dbReference type="PROSITE" id="PS00912">
    <property type="entry name" value="DHODEHASE_2"/>
    <property type="match status" value="1"/>
</dbReference>
<accession>A0A9X2DMQ8</accession>
<feature type="binding site" evidence="13">
    <location>
        <position position="165"/>
    </location>
    <ligand>
        <name>FMN</name>
        <dbReference type="ChEBI" id="CHEBI:58210"/>
    </ligand>
</feature>
<dbReference type="CDD" id="cd04740">
    <property type="entry name" value="DHOD_1B_like"/>
    <property type="match status" value="1"/>
</dbReference>
<dbReference type="InterPro" id="IPR050074">
    <property type="entry name" value="DHO_dehydrogenase"/>
</dbReference>
<evidence type="ECO:0000256" key="1">
    <source>
        <dbReference type="ARBA" id="ARBA00003616"/>
    </source>
</evidence>
<keyword evidence="6 13" id="KW-0963">Cytoplasm</keyword>
<dbReference type="GO" id="GO:0004589">
    <property type="term" value="F:dihydroorotate dehydrogenase (NAD+) activity"/>
    <property type="evidence" value="ECO:0007669"/>
    <property type="project" value="UniProtKB-EC"/>
</dbReference>
<dbReference type="PANTHER" id="PTHR48109:SF1">
    <property type="entry name" value="DIHYDROOROTATE DEHYDROGENASE (FUMARATE)"/>
    <property type="match status" value="1"/>
</dbReference>
<evidence type="ECO:0000256" key="11">
    <source>
        <dbReference type="ARBA" id="ARBA00023027"/>
    </source>
</evidence>
<dbReference type="GO" id="GO:0006207">
    <property type="term" value="P:'de novo' pyrimidine nucleobase biosynthetic process"/>
    <property type="evidence" value="ECO:0007669"/>
    <property type="project" value="InterPro"/>
</dbReference>
<dbReference type="InterPro" id="IPR005720">
    <property type="entry name" value="Dihydroorotate_DH_cat"/>
</dbReference>
<proteinExistence type="inferred from homology"/>
<dbReference type="InterPro" id="IPR012135">
    <property type="entry name" value="Dihydroorotate_DH_1_2"/>
</dbReference>
<evidence type="ECO:0000256" key="2">
    <source>
        <dbReference type="ARBA" id="ARBA00004496"/>
    </source>
</evidence>